<dbReference type="NCBIfam" id="TIGR03663">
    <property type="entry name" value="flippase activity-associated protein Agl23"/>
    <property type="match status" value="1"/>
</dbReference>
<dbReference type="Proteomes" id="UP000624703">
    <property type="component" value="Unassembled WGS sequence"/>
</dbReference>
<dbReference type="RefSeq" id="WP_200312450.1">
    <property type="nucleotide sequence ID" value="NZ_JAENIM010000045.1"/>
</dbReference>
<dbReference type="InterPro" id="IPR038731">
    <property type="entry name" value="RgtA/B/C-like"/>
</dbReference>
<dbReference type="EMBL" id="JAENIM010000045">
    <property type="protein sequence ID" value="MBK1792438.1"/>
    <property type="molecule type" value="Genomic_DNA"/>
</dbReference>
<feature type="transmembrane region" description="Helical" evidence="1">
    <location>
        <begin position="281"/>
        <end position="301"/>
    </location>
</feature>
<comment type="caution">
    <text evidence="3">The sequence shown here is derived from an EMBL/GenBank/DDBJ whole genome shotgun (WGS) entry which is preliminary data.</text>
</comment>
<feature type="transmembrane region" description="Helical" evidence="1">
    <location>
        <begin position="217"/>
        <end position="236"/>
    </location>
</feature>
<keyword evidence="4" id="KW-1185">Reference proteome</keyword>
<feature type="transmembrane region" description="Helical" evidence="1">
    <location>
        <begin position="165"/>
        <end position="197"/>
    </location>
</feature>
<feature type="transmembrane region" description="Helical" evidence="1">
    <location>
        <begin position="338"/>
        <end position="355"/>
    </location>
</feature>
<sequence>MSRAQKIISLITLVVIGLAGSYLRFSELSERPMHADEATGARLTSFRLNSDQPYQFNPEHFHGPLLTLTAAISCKLAGENEWSEMSKFPLRASCAIFGSALLFLPLLLYSRFGFSVAILSASLLATSPLLVYFSRMFTHEIQLTFFGLLCVILLIQLTPQRKLSYYMLIGLTLGFMFAAKETFAISVIAWFASWVLLKLPEIRSCKFGQLEQKIRPYRAPLASCVGAFLVVWLVIYSNGFSQPAGLWDSLKTYFVYQIEDGHDKAFGYYFDMLVIPEKRAIWWHELPIFLLALVGFARSFTAISHARVIRFLGYSAFIHLLIYSLIDYKTPWLMCLPWAHFCLLAGFSISGFSQWSRTLKLSSITIIAVALSIQLRTSQQASKRFHSDERNPYAYTASNRNMESLEVWLGTLNNELPAGSLSPMQVIGENYWPLPWYLRHQPMVTYTQQPTSLPDSSVPVLFVMPVHFELYSEMLSHSHVPFVRSLRNQQPMMMYLRRDLWDKWMENWPMNH</sequence>
<organism evidence="3 4">
    <name type="scientific">Persicirhabdus sediminis</name>
    <dbReference type="NCBI Taxonomy" id="454144"/>
    <lineage>
        <taxon>Bacteria</taxon>
        <taxon>Pseudomonadati</taxon>
        <taxon>Verrucomicrobiota</taxon>
        <taxon>Verrucomicrobiia</taxon>
        <taxon>Verrucomicrobiales</taxon>
        <taxon>Verrucomicrobiaceae</taxon>
        <taxon>Persicirhabdus</taxon>
    </lineage>
</organism>
<gene>
    <name evidence="3" type="ORF">JIN82_14840</name>
</gene>
<evidence type="ECO:0000313" key="4">
    <source>
        <dbReference type="Proteomes" id="UP000624703"/>
    </source>
</evidence>
<dbReference type="Pfam" id="PF13231">
    <property type="entry name" value="PMT_2"/>
    <property type="match status" value="1"/>
</dbReference>
<feature type="transmembrane region" description="Helical" evidence="1">
    <location>
        <begin position="141"/>
        <end position="159"/>
    </location>
</feature>
<accession>A0A8J7SPM5</accession>
<dbReference type="InterPro" id="IPR019962">
    <property type="entry name" value="CHP03663"/>
</dbReference>
<feature type="transmembrane region" description="Helical" evidence="1">
    <location>
        <begin position="308"/>
        <end position="326"/>
    </location>
</feature>
<proteinExistence type="predicted"/>
<feature type="domain" description="Glycosyltransferase RgtA/B/C/D-like" evidence="2">
    <location>
        <begin position="62"/>
        <end position="198"/>
    </location>
</feature>
<name>A0A8J7SPM5_9BACT</name>
<reference evidence="3" key="1">
    <citation type="submission" date="2021-01" db="EMBL/GenBank/DDBJ databases">
        <title>Modified the classification status of verrucomicrobia.</title>
        <authorList>
            <person name="Feng X."/>
        </authorList>
    </citation>
    <scope>NUCLEOTIDE SEQUENCE</scope>
    <source>
        <strain evidence="3">_KCTC 22039</strain>
    </source>
</reference>
<dbReference type="PANTHER" id="PTHR41710">
    <property type="entry name" value="GLYCOSYL TRANSFERASE, FAMILY 39"/>
    <property type="match status" value="1"/>
</dbReference>
<dbReference type="AlphaFoldDB" id="A0A8J7SPM5"/>
<feature type="transmembrane region" description="Helical" evidence="1">
    <location>
        <begin position="114"/>
        <end position="134"/>
    </location>
</feature>
<evidence type="ECO:0000313" key="3">
    <source>
        <dbReference type="EMBL" id="MBK1792438.1"/>
    </source>
</evidence>
<feature type="transmembrane region" description="Helical" evidence="1">
    <location>
        <begin position="7"/>
        <end position="25"/>
    </location>
</feature>
<keyword evidence="1" id="KW-1133">Transmembrane helix</keyword>
<dbReference type="PANTHER" id="PTHR41710:SF2">
    <property type="entry name" value="GLYCOSYL TRANSFERASE FAMILY 39_83 DOMAIN-CONTAINING PROTEIN"/>
    <property type="match status" value="1"/>
</dbReference>
<protein>
    <submittedName>
        <fullName evidence="3">TIGR03663 family protein</fullName>
    </submittedName>
</protein>
<keyword evidence="1" id="KW-0812">Transmembrane</keyword>
<evidence type="ECO:0000259" key="2">
    <source>
        <dbReference type="Pfam" id="PF13231"/>
    </source>
</evidence>
<keyword evidence="1" id="KW-0472">Membrane</keyword>
<evidence type="ECO:0000256" key="1">
    <source>
        <dbReference type="SAM" id="Phobius"/>
    </source>
</evidence>